<feature type="region of interest" description="Disordered" evidence="1">
    <location>
        <begin position="40"/>
        <end position="64"/>
    </location>
</feature>
<dbReference type="EMBL" id="JAPWDV010000001">
    <property type="protein sequence ID" value="KAJ6225694.1"/>
    <property type="molecule type" value="Genomic_DNA"/>
</dbReference>
<feature type="compositionally biased region" description="Low complexity" evidence="1">
    <location>
        <begin position="525"/>
        <end position="547"/>
    </location>
</feature>
<dbReference type="Gene3D" id="1.25.10.10">
    <property type="entry name" value="Leucine-rich Repeat Variant"/>
    <property type="match status" value="1"/>
</dbReference>
<feature type="region of interest" description="Disordered" evidence="1">
    <location>
        <begin position="1847"/>
        <end position="1960"/>
    </location>
</feature>
<feature type="compositionally biased region" description="Basic and acidic residues" evidence="1">
    <location>
        <begin position="548"/>
        <end position="557"/>
    </location>
</feature>
<dbReference type="Proteomes" id="UP001142055">
    <property type="component" value="Chromosome 1"/>
</dbReference>
<gene>
    <name evidence="2" type="ORF">RDWZM_004239</name>
</gene>
<evidence type="ECO:0000313" key="3">
    <source>
        <dbReference type="Proteomes" id="UP001142055"/>
    </source>
</evidence>
<protein>
    <submittedName>
        <fullName evidence="2">Uncharacterized protein</fullName>
    </submittedName>
</protein>
<dbReference type="GO" id="GO:0005634">
    <property type="term" value="C:nucleus"/>
    <property type="evidence" value="ECO:0007669"/>
    <property type="project" value="TreeGrafter"/>
</dbReference>
<feature type="compositionally biased region" description="Polar residues" evidence="1">
    <location>
        <begin position="1642"/>
        <end position="1655"/>
    </location>
</feature>
<proteinExistence type="predicted"/>
<comment type="caution">
    <text evidence="2">The sequence shown here is derived from an EMBL/GenBank/DDBJ whole genome shotgun (WGS) entry which is preliminary data.</text>
</comment>
<organism evidence="2 3">
    <name type="scientific">Blomia tropicalis</name>
    <name type="common">Mite</name>
    <dbReference type="NCBI Taxonomy" id="40697"/>
    <lineage>
        <taxon>Eukaryota</taxon>
        <taxon>Metazoa</taxon>
        <taxon>Ecdysozoa</taxon>
        <taxon>Arthropoda</taxon>
        <taxon>Chelicerata</taxon>
        <taxon>Arachnida</taxon>
        <taxon>Acari</taxon>
        <taxon>Acariformes</taxon>
        <taxon>Sarcoptiformes</taxon>
        <taxon>Astigmata</taxon>
        <taxon>Glycyphagoidea</taxon>
        <taxon>Echimyopodidae</taxon>
        <taxon>Blomia</taxon>
    </lineage>
</organism>
<dbReference type="GO" id="GO:0042594">
    <property type="term" value="P:response to starvation"/>
    <property type="evidence" value="ECO:0007669"/>
    <property type="project" value="TreeGrafter"/>
</dbReference>
<dbReference type="GO" id="GO:0000987">
    <property type="term" value="F:cis-regulatory region sequence-specific DNA binding"/>
    <property type="evidence" value="ECO:0007669"/>
    <property type="project" value="TreeGrafter"/>
</dbReference>
<feature type="compositionally biased region" description="Low complexity" evidence="1">
    <location>
        <begin position="1899"/>
        <end position="1913"/>
    </location>
</feature>
<evidence type="ECO:0000313" key="2">
    <source>
        <dbReference type="EMBL" id="KAJ6225694.1"/>
    </source>
</evidence>
<name>A0A9Q0MHP7_BLOTA</name>
<sequence length="1979" mass="223455">MKEEDNNKSISVDEPSSMTASIDSIVDLSATTVVDTNLDSPQSNFAIGQNESSPDSVIDDRSSTIQSSTEVLNISQQVFICSNNSNEVQNENIGSSSGIMVTIESDNNPTIPLLGQSSSTESCDVERTSDDDESRTNTLENVTTTTTTISDLIGDESTSITNNTSNATNSNNSSTTPQRYHHHRANFSLQRPHDSLNLFNSIRNTNSQQQTPRSRIQDFESSLSLYHVSCNEDGIPILSEFTKLDYLKKYANSLDDIGASSSEFDSDEERKLMNNGNKQRLPLEDFMRKIVFQINSTSDKVWSNLLLDFTKNFADYQVPFNGFASNDYDLLLDILNIALKSMESEQWDRRVFASRLLLNINELLNPDLIRTKVMPVLIRVLDDQLDLCSTDSTNLDECNRASTTALRFNLCYVLAHFAQRLGFCYFVPNIFPYFEKLFHGQQSSSSTDRSSSIAIDFALLDSMTILLSTVLHYNEVLSKKCQSSFMKQNVVSSHQNINDEDEVEDDQDDDEDDDEVDDDDEDADSFPTSTTSTNSPTVVNETSSSTTDSDHSLHNTPPDYRHLTVREVFDFIADHFIPLMKQLFNSLLDGIEYYRSLPSSSTQASSTNSGLDSNAIDCFLQWKDQNRSTNESIIQTLYGHYQTFVFFKLLLRDYLKKSSYNEFDDENHDGQLDEQEREAIRSMSEVMQTKFTVMDQWYHNYYSRLVKFIYSPVKQQCDSRFINHHNHFQQQQHQPNFRFIIENLKSEYQEQQSQSLASNSVSENCVQSSSISNETFKMVTDEEEEDVEEDEEDDGIEVDEDDIEDDKLVANIGETGTSKTLIDNCEQTKINLQQELSKSEDTSTINTITTTITTPKTIANSFIGKFQLTESKLNNNNSNGTIGLSSNRLNDWDRLRLAKFEDDHLIQHQQQQQNQNNHFQSSISNEIFGFFDYNMVSCKSALINSVPILFDLYYITKSNSEIAASSAKLCEEQATKTAVETSTTSLLFSSTSSITSTSTNPLSSTTLIGSNITGQTSDIVILQFIESLNLIILDSSTNIVIKMLNVFHKLISRLPNSIRFYSILVNVLQSSNVSILANFIGKFSEIFSMMIRPQRHLSRDDLSVSFNATERTFVEMAIESIVNAFLRSETFLSTKPNWRLYIEFLEVLLDISRLVSNRNQLIKRLIMPRLLLRFANTRHIPSRQAIIRCLLIIYLEQYAQYDYMKFNQSTASTIDENGDSNGKLNFDLFAWLDSNLRKSDKYQQRQCYIDIYAILLRLMFGSPMPQGQSMVQAPPNEASSFDHNLYLVDLMSICPKLHTVQFDQYNYHLLAELDRLHFVALLVSRNDILEKFTDISINDRVPTIRASAATVLNSIIWTMKCCTVLTNLNQSDCTAARLLTNYLTIELMERLFERVHQDRDRLVVAQLKRVFKLVDCVRQDLRLSHPIMEVETKTPPTEELLVIPKCAEPSLLNKFENDNEIIDEIHHLMDELLNIVQNECSEMVDNQLINDDPMITEYDDQGEGIENPDDPEIDVLMGEQINENHNNEMEHIDMTLQDSSGLETSLTTLSISTHTTDTITNVSANVNEQQIQHFPSPSSKNIDSISPRRGIIVISSMNELDLINNVSSSTTSNNGKKLANTTLTTVTDHGKSSNGRKKWKKSTITNTTNNDSVRSMNGPPDETGHHRKRSPSLLIHGSVKQGSSNKRITQCSPSMIPLVQIATPSNTNQRIRVQTTQQFVGQTAAATTIRTSNSNHKIGNQIQGSTSVNGIGRSTTMQNKQLLSNKSVRNQYELRPMDGSYFQTLPPPPPPQQTNLSQSLKPALLPTPGTSKLPIMFNKTSSSIVPNYGQQSQQNFVSPFFVSSAQQSYSNHHHQHGILHPQQQHYQPNSLSSHPVPLQSLTLLSSHQKQMKSSATIANNNSRRFSSSQSINQPRNQSSTNNNNNNNNVRLQSMTTGNNNNKNKKQAKINSNTSSIQSDSNANCVLTQSTNQSSNILSS</sequence>
<dbReference type="GO" id="GO:0000981">
    <property type="term" value="F:DNA-binding transcription factor activity, RNA polymerase II-specific"/>
    <property type="evidence" value="ECO:0007669"/>
    <property type="project" value="TreeGrafter"/>
</dbReference>
<feature type="compositionally biased region" description="Polar residues" evidence="1">
    <location>
        <begin position="113"/>
        <end position="122"/>
    </location>
</feature>
<feature type="region of interest" description="Disordered" evidence="1">
    <location>
        <begin position="113"/>
        <end position="179"/>
    </location>
</feature>
<dbReference type="PANTHER" id="PTHR14596:SF72">
    <property type="entry name" value="ZINC FINGER PROTEIN MSN2-RELATED"/>
    <property type="match status" value="1"/>
</dbReference>
<feature type="region of interest" description="Disordered" evidence="1">
    <location>
        <begin position="1778"/>
        <end position="1797"/>
    </location>
</feature>
<feature type="compositionally biased region" description="Low complexity" evidence="1">
    <location>
        <begin position="157"/>
        <end position="176"/>
    </location>
</feature>
<feature type="region of interest" description="Disordered" evidence="1">
    <location>
        <begin position="1608"/>
        <end position="1687"/>
    </location>
</feature>
<keyword evidence="3" id="KW-1185">Reference proteome</keyword>
<dbReference type="InterPro" id="IPR011989">
    <property type="entry name" value="ARM-like"/>
</dbReference>
<dbReference type="SUPFAM" id="SSF48371">
    <property type="entry name" value="ARM repeat"/>
    <property type="match status" value="1"/>
</dbReference>
<feature type="region of interest" description="Disordered" evidence="1">
    <location>
        <begin position="1"/>
        <end position="20"/>
    </location>
</feature>
<feature type="compositionally biased region" description="Acidic residues" evidence="1">
    <location>
        <begin position="498"/>
        <end position="524"/>
    </location>
</feature>
<feature type="region of interest" description="Disordered" evidence="1">
    <location>
        <begin position="493"/>
        <end position="557"/>
    </location>
</feature>
<reference evidence="2" key="1">
    <citation type="submission" date="2022-12" db="EMBL/GenBank/DDBJ databases">
        <title>Genome assemblies of Blomia tropicalis.</title>
        <authorList>
            <person name="Cui Y."/>
        </authorList>
    </citation>
    <scope>NUCLEOTIDE SEQUENCE</scope>
    <source>
        <tissue evidence="2">Adult mites</tissue>
    </source>
</reference>
<dbReference type="PANTHER" id="PTHR14596">
    <property type="entry name" value="ZINC FINGER PROTEIN"/>
    <property type="match status" value="1"/>
</dbReference>
<feature type="compositionally biased region" description="Polar residues" evidence="1">
    <location>
        <begin position="8"/>
        <end position="20"/>
    </location>
</feature>
<accession>A0A9Q0MHP7</accession>
<feature type="compositionally biased region" description="Polar residues" evidence="1">
    <location>
        <begin position="40"/>
        <end position="55"/>
    </location>
</feature>
<dbReference type="InterPro" id="IPR016024">
    <property type="entry name" value="ARM-type_fold"/>
</dbReference>
<feature type="compositionally biased region" description="Low complexity" evidence="1">
    <location>
        <begin position="136"/>
        <end position="148"/>
    </location>
</feature>
<feature type="compositionally biased region" description="Polar residues" evidence="1">
    <location>
        <begin position="1861"/>
        <end position="1898"/>
    </location>
</feature>
<evidence type="ECO:0000256" key="1">
    <source>
        <dbReference type="SAM" id="MobiDB-lite"/>
    </source>
</evidence>